<dbReference type="OrthoDB" id="2988131at2"/>
<organism evidence="1 2">
    <name type="scientific">Kitasatospora viridis</name>
    <dbReference type="NCBI Taxonomy" id="281105"/>
    <lineage>
        <taxon>Bacteria</taxon>
        <taxon>Bacillati</taxon>
        <taxon>Actinomycetota</taxon>
        <taxon>Actinomycetes</taxon>
        <taxon>Kitasatosporales</taxon>
        <taxon>Streptomycetaceae</taxon>
        <taxon>Kitasatospora</taxon>
    </lineage>
</organism>
<dbReference type="SUPFAM" id="SSF56112">
    <property type="entry name" value="Protein kinase-like (PK-like)"/>
    <property type="match status" value="1"/>
</dbReference>
<dbReference type="InterPro" id="IPR011009">
    <property type="entry name" value="Kinase-like_dom_sf"/>
</dbReference>
<accession>A0A561UHZ0</accession>
<sequence>MGRFAPCPPEAVAAAQALCGPVQLREVTDRRGSAVWQATGPLGSVAVKLGYGVGAETTAREAAVLDALPGCTVLAGRSGADVWYATPWLNGPSTWELFQAVRDGQNGRITALAGAVALCRAVADFHATGWVHGDLQPSHGIHTAGGVRLIDFAWSWREGTDPWWEFNGGITHLIAPELAARIARGPQPVRPTAASDVYALAGTLWTCVTGRWPLDYEAAGVDVKGSSPDGLRVAIASGIPLCSARPWPELQAQLARVLTAPGTERSTAGGLADLLSAVPL</sequence>
<keyword evidence="2" id="KW-1185">Reference proteome</keyword>
<proteinExistence type="predicted"/>
<comment type="caution">
    <text evidence="1">The sequence shown here is derived from an EMBL/GenBank/DDBJ whole genome shotgun (WGS) entry which is preliminary data.</text>
</comment>
<evidence type="ECO:0000313" key="2">
    <source>
        <dbReference type="Proteomes" id="UP000317940"/>
    </source>
</evidence>
<evidence type="ECO:0000313" key="1">
    <source>
        <dbReference type="EMBL" id="TWF98989.1"/>
    </source>
</evidence>
<dbReference type="EMBL" id="VIWT01000001">
    <property type="protein sequence ID" value="TWF98989.1"/>
    <property type="molecule type" value="Genomic_DNA"/>
</dbReference>
<gene>
    <name evidence="1" type="ORF">FHX73_112821</name>
</gene>
<name>A0A561UHZ0_9ACTN</name>
<reference evidence="1 2" key="1">
    <citation type="submission" date="2019-06" db="EMBL/GenBank/DDBJ databases">
        <title>Sequencing the genomes of 1000 actinobacteria strains.</title>
        <authorList>
            <person name="Klenk H.-P."/>
        </authorList>
    </citation>
    <scope>NUCLEOTIDE SEQUENCE [LARGE SCALE GENOMIC DNA]</scope>
    <source>
        <strain evidence="1 2">DSM 44826</strain>
    </source>
</reference>
<dbReference type="Gene3D" id="1.10.510.10">
    <property type="entry name" value="Transferase(Phosphotransferase) domain 1"/>
    <property type="match status" value="1"/>
</dbReference>
<dbReference type="AlphaFoldDB" id="A0A561UHZ0"/>
<protein>
    <recommendedName>
        <fullName evidence="3">Protein kinase domain-containing protein</fullName>
    </recommendedName>
</protein>
<dbReference type="RefSeq" id="WP_145905334.1">
    <property type="nucleotide sequence ID" value="NZ_BAAAMZ010000011.1"/>
</dbReference>
<dbReference type="Proteomes" id="UP000317940">
    <property type="component" value="Unassembled WGS sequence"/>
</dbReference>
<evidence type="ECO:0008006" key="3">
    <source>
        <dbReference type="Google" id="ProtNLM"/>
    </source>
</evidence>